<dbReference type="EMBL" id="PQWY01000019">
    <property type="protein sequence ID" value="PPK29126.1"/>
    <property type="molecule type" value="Genomic_DNA"/>
</dbReference>
<comment type="caution">
    <text evidence="1">The sequence shown here is derived from an EMBL/GenBank/DDBJ whole genome shotgun (WGS) entry which is preliminary data.</text>
</comment>
<evidence type="ECO:0000313" key="1">
    <source>
        <dbReference type="EMBL" id="PPK29126.1"/>
    </source>
</evidence>
<organism evidence="1 2">
    <name type="scientific">Legionella pneumophila</name>
    <dbReference type="NCBI Taxonomy" id="446"/>
    <lineage>
        <taxon>Bacteria</taxon>
        <taxon>Pseudomonadati</taxon>
        <taxon>Pseudomonadota</taxon>
        <taxon>Gammaproteobacteria</taxon>
        <taxon>Legionellales</taxon>
        <taxon>Legionellaceae</taxon>
        <taxon>Legionella</taxon>
    </lineage>
</organism>
<dbReference type="InterPro" id="IPR011765">
    <property type="entry name" value="Pept_M16_N"/>
</dbReference>
<dbReference type="Pfam" id="PF05193">
    <property type="entry name" value="Peptidase_M16_C"/>
    <property type="match status" value="1"/>
</dbReference>
<reference evidence="1 2" key="1">
    <citation type="submission" date="2018-02" db="EMBL/GenBank/DDBJ databases">
        <title>Draft genome sequences of four Legionella pneumophila clinical strains isolated in Ontario.</title>
        <authorList>
            <person name="Fortuna A."/>
            <person name="Ramnarine R."/>
            <person name="Li A."/>
            <person name="Frantz C."/>
            <person name="Mallo G."/>
        </authorList>
    </citation>
    <scope>NUCLEOTIDE SEQUENCE [LARGE SCALE GENOMIC DNA]</scope>
    <source>
        <strain evidence="1 2">LG61</strain>
    </source>
</reference>
<dbReference type="SUPFAM" id="SSF63411">
    <property type="entry name" value="LuxS/MPP-like metallohydrolase"/>
    <property type="match status" value="2"/>
</dbReference>
<dbReference type="Pfam" id="PF00675">
    <property type="entry name" value="Peptidase_M16"/>
    <property type="match status" value="1"/>
</dbReference>
<proteinExistence type="predicted"/>
<dbReference type="InterPro" id="IPR007863">
    <property type="entry name" value="Peptidase_M16_C"/>
</dbReference>
<dbReference type="OrthoDB" id="9811314at2"/>
<dbReference type="GO" id="GO:0046872">
    <property type="term" value="F:metal ion binding"/>
    <property type="evidence" value="ECO:0007669"/>
    <property type="project" value="InterPro"/>
</dbReference>
<dbReference type="Gene3D" id="3.30.830.10">
    <property type="entry name" value="Metalloenzyme, LuxS/M16 peptidase-like"/>
    <property type="match status" value="2"/>
</dbReference>
<dbReference type="InterPro" id="IPR011249">
    <property type="entry name" value="Metalloenz_LuxS/M16"/>
</dbReference>
<sequence length="434" mass="47985">MSVLRTFILSFIVIFSHNLFANSFKTEKWQTKNGVRVVFYQAMEVPMLDISLAFAAGSAYDGKYFGLSALTTNLINQGNSGKDATTIAEALADTGAQFNAETSRDMVVLSLRTLTSKEALEQSTKTFSQIISHPDFPKEAFAREKDQLLMAVEQTEESPDDVAIQNFFKTLYQEHPYAHPVHGTIASLNAINQNQVIDFYKKYFVAKNGILVMVGAIDSSRAHQLAEQLTRDLSEGEPAPTVPKASQLTDAEKVNVPFPSSQTIVRLGQIGIDHHNQNYFPLMVGNYILGGGTLVSRLGTEVREKRGLTYGIDSQFVPMLGEGPFIISLSTKNSEARNALHITQDTLIKFIKNGPNKEELTSAKQYLTGSFPLSLGSNTNIANLLLRMAFYHLPDNYLDTYVAKINAVTDAEIRQAFQQQVNPEKLLLVTVGQS</sequence>
<dbReference type="Proteomes" id="UP000239239">
    <property type="component" value="Unassembled WGS sequence"/>
</dbReference>
<name>A0A2S6EVD9_LEGPN</name>
<gene>
    <name evidence="1" type="ORF">C3928_14215</name>
</gene>
<evidence type="ECO:0000313" key="2">
    <source>
        <dbReference type="Proteomes" id="UP000239239"/>
    </source>
</evidence>
<dbReference type="AlphaFoldDB" id="A0A2S6EVD9"/>
<dbReference type="PANTHER" id="PTHR11851">
    <property type="entry name" value="METALLOPROTEASE"/>
    <property type="match status" value="1"/>
</dbReference>
<dbReference type="PANTHER" id="PTHR11851:SF224">
    <property type="entry name" value="PROCESSING PROTEASE"/>
    <property type="match status" value="1"/>
</dbReference>
<accession>A0A2S6EVD9</accession>
<dbReference type="RefSeq" id="WP_027229052.1">
    <property type="nucleotide sequence ID" value="NZ_CP017601.1"/>
</dbReference>
<protein>
    <submittedName>
        <fullName evidence="1">Insulinase family protein</fullName>
    </submittedName>
</protein>
<dbReference type="InterPro" id="IPR050361">
    <property type="entry name" value="MPP/UQCRC_Complex"/>
</dbReference>